<dbReference type="Gene3D" id="3.40.395.10">
    <property type="entry name" value="Adenoviral Proteinase, Chain A"/>
    <property type="match status" value="1"/>
</dbReference>
<feature type="region of interest" description="Disordered" evidence="5">
    <location>
        <begin position="456"/>
        <end position="487"/>
    </location>
</feature>
<gene>
    <name evidence="7" type="ORF">HRG_00967</name>
</gene>
<evidence type="ECO:0000313" key="7">
    <source>
        <dbReference type="EMBL" id="KAH0968325.1"/>
    </source>
</evidence>
<dbReference type="GeneID" id="68350096"/>
<dbReference type="PANTHER" id="PTHR12606">
    <property type="entry name" value="SENTRIN/SUMO-SPECIFIC PROTEASE"/>
    <property type="match status" value="1"/>
</dbReference>
<feature type="region of interest" description="Disordered" evidence="5">
    <location>
        <begin position="648"/>
        <end position="668"/>
    </location>
</feature>
<accession>A0A9P8N7D7</accession>
<sequence length="1003" mass="113315">MTSSYHSDLAALAVRARFQANERRHLQSTQRLGLWSQRSILHRQAAEAARPALLRALDNRPRPPPENATQRPRIFERPKARLLIDTRFPVFESDDPALADIRSVRVAPPSTRRARRALPVFASAPTTPLAFSNTGTEFVVIDGVRTRKRRAESTEIELVAGLHDAEDTSSSETEAPRRMFAGHLLGRVTGMMSDVYSTVTALSGAVARFFRHTSHTVTELRTYVRDPDTGAINVANKRFKLGSPEETQAVWLTEEATLCDLVTKRESLLDYLRTICNAIADNPDRAQMNKCLGPLQFFLIDNAHDLGVINRGERDLCDAFFGHVENCFNLLAILYDVGYFFTTRKTYGSVPPAVDYKLGEDGRKKLNWAQKFLSAPALPTICDDFLRMACVNTEESFPTDFVDRVILDLQAIMCDIPVPSFVVSEEFHGQLRLLFPKPQRTDLEWHLLLPGCFPEDEEEETKEAPPPSPPAHSVPIITPPRTPSPPPVIAKTKTGKTACFYADHLESWISGITSQEFHSEFYQESDAHRAIQTNYITEFVAKDPGKSAEAKLPKSILRRRRNQVSRWNPKRLAGTRLPKAVRFTESTLSPRPRSHMGLDVPRLIEGDEERKNDDAPAAWSPVGLRPMTPSEDNMFLIKKSHDEDFFWPRTDDDKLPDPEEERERRVAGASARIDELMGLPTNKIDLSYKLAVEAEKAAEEARQRAAEEAKRAEEEAKRAEEEAKRAEEEAQRRAEEEAKRRELEEILAQTGGLRPAKCPLITPLSEKWMQEVEKALDPGTTRLLASTCEGIELRRHDFDTLIPPTKWLNDEIINGSLGWLDRAINGAAGIKDTRRQTRKCLAMGSFFFKYLLEKGVERTERTLRRNGVTKDNMLDVETIILPICMNLHWTVLVIRPAKRTVVHMDSLSPSGSRQIRRLGLAWVKHILQEKFVESEWEEVVTEAPSQSNSYDCGVFTITNAMCLALGLSPIHSYDAQDMPLQRHRIAAALMNGGFKDEFDLQGY</sequence>
<dbReference type="SUPFAM" id="SSF54001">
    <property type="entry name" value="Cysteine proteinases"/>
    <property type="match status" value="1"/>
</dbReference>
<evidence type="ECO:0000256" key="3">
    <source>
        <dbReference type="ARBA" id="ARBA00022801"/>
    </source>
</evidence>
<dbReference type="InterPro" id="IPR038765">
    <property type="entry name" value="Papain-like_cys_pep_sf"/>
</dbReference>
<dbReference type="AlphaFoldDB" id="A0A9P8N7D7"/>
<dbReference type="GO" id="GO:0016929">
    <property type="term" value="F:deSUMOylase activity"/>
    <property type="evidence" value="ECO:0007669"/>
    <property type="project" value="TreeGrafter"/>
</dbReference>
<keyword evidence="4" id="KW-0788">Thiol protease</keyword>
<comment type="caution">
    <text evidence="7">The sequence shown here is derived from an EMBL/GenBank/DDBJ whole genome shotgun (WGS) entry which is preliminary data.</text>
</comment>
<protein>
    <submittedName>
        <fullName evidence="7">Sentrin/SUMO-specific protease</fullName>
    </submittedName>
</protein>
<dbReference type="PANTHER" id="PTHR12606:SF141">
    <property type="entry name" value="GH15225P-RELATED"/>
    <property type="match status" value="1"/>
</dbReference>
<proteinExistence type="inferred from homology"/>
<feature type="compositionally biased region" description="Basic and acidic residues" evidence="5">
    <location>
        <begin position="648"/>
        <end position="666"/>
    </location>
</feature>
<dbReference type="InterPro" id="IPR003653">
    <property type="entry name" value="Peptidase_C48_C"/>
</dbReference>
<reference evidence="7" key="1">
    <citation type="submission" date="2021-09" db="EMBL/GenBank/DDBJ databases">
        <title>A high-quality genome of the endoparasitic fungus Hirsutella rhossiliensis with a comparison of Hirsutella genomes reveals transposable elements contributing to genome size variation.</title>
        <authorList>
            <person name="Lin R."/>
            <person name="Jiao Y."/>
            <person name="Sun X."/>
            <person name="Ling J."/>
            <person name="Xie B."/>
            <person name="Cheng X."/>
        </authorList>
    </citation>
    <scope>NUCLEOTIDE SEQUENCE</scope>
    <source>
        <strain evidence="7">HR02</strain>
    </source>
</reference>
<organism evidence="7 8">
    <name type="scientific">Hirsutella rhossiliensis</name>
    <dbReference type="NCBI Taxonomy" id="111463"/>
    <lineage>
        <taxon>Eukaryota</taxon>
        <taxon>Fungi</taxon>
        <taxon>Dikarya</taxon>
        <taxon>Ascomycota</taxon>
        <taxon>Pezizomycotina</taxon>
        <taxon>Sordariomycetes</taxon>
        <taxon>Hypocreomycetidae</taxon>
        <taxon>Hypocreales</taxon>
        <taxon>Ophiocordycipitaceae</taxon>
        <taxon>Hirsutella</taxon>
    </lineage>
</organism>
<feature type="region of interest" description="Disordered" evidence="5">
    <location>
        <begin position="701"/>
        <end position="739"/>
    </location>
</feature>
<dbReference type="EMBL" id="JAIZPD010000001">
    <property type="protein sequence ID" value="KAH0968325.1"/>
    <property type="molecule type" value="Genomic_DNA"/>
</dbReference>
<evidence type="ECO:0000256" key="1">
    <source>
        <dbReference type="ARBA" id="ARBA00005234"/>
    </source>
</evidence>
<comment type="similarity">
    <text evidence="1">Belongs to the peptidase C48 family.</text>
</comment>
<evidence type="ECO:0000259" key="6">
    <source>
        <dbReference type="PROSITE" id="PS50600"/>
    </source>
</evidence>
<feature type="region of interest" description="Disordered" evidence="5">
    <location>
        <begin position="54"/>
        <end position="73"/>
    </location>
</feature>
<dbReference type="RefSeq" id="XP_044725838.1">
    <property type="nucleotide sequence ID" value="XM_044859438.1"/>
</dbReference>
<feature type="compositionally biased region" description="Pro residues" evidence="5">
    <location>
        <begin position="464"/>
        <end position="487"/>
    </location>
</feature>
<dbReference type="GO" id="GO:0006508">
    <property type="term" value="P:proteolysis"/>
    <property type="evidence" value="ECO:0007669"/>
    <property type="project" value="UniProtKB-KW"/>
</dbReference>
<name>A0A9P8N7D7_9HYPO</name>
<dbReference type="OrthoDB" id="1939479at2759"/>
<evidence type="ECO:0000313" key="8">
    <source>
        <dbReference type="Proteomes" id="UP000824596"/>
    </source>
</evidence>
<dbReference type="GO" id="GO:0005634">
    <property type="term" value="C:nucleus"/>
    <property type="evidence" value="ECO:0007669"/>
    <property type="project" value="TreeGrafter"/>
</dbReference>
<keyword evidence="2 7" id="KW-0645">Protease</keyword>
<dbReference type="PROSITE" id="PS50600">
    <property type="entry name" value="ULP_PROTEASE"/>
    <property type="match status" value="1"/>
</dbReference>
<dbReference type="Proteomes" id="UP000824596">
    <property type="component" value="Unassembled WGS sequence"/>
</dbReference>
<dbReference type="Pfam" id="PF02902">
    <property type="entry name" value="Peptidase_C48"/>
    <property type="match status" value="1"/>
</dbReference>
<feature type="region of interest" description="Disordered" evidence="5">
    <location>
        <begin position="607"/>
        <end position="626"/>
    </location>
</feature>
<keyword evidence="3" id="KW-0378">Hydrolase</keyword>
<evidence type="ECO:0000256" key="5">
    <source>
        <dbReference type="SAM" id="MobiDB-lite"/>
    </source>
</evidence>
<dbReference type="GO" id="GO:0016926">
    <property type="term" value="P:protein desumoylation"/>
    <property type="evidence" value="ECO:0007669"/>
    <property type="project" value="TreeGrafter"/>
</dbReference>
<evidence type="ECO:0000256" key="2">
    <source>
        <dbReference type="ARBA" id="ARBA00022670"/>
    </source>
</evidence>
<evidence type="ECO:0000256" key="4">
    <source>
        <dbReference type="ARBA" id="ARBA00022807"/>
    </source>
</evidence>
<keyword evidence="8" id="KW-1185">Reference proteome</keyword>
<feature type="domain" description="Ubiquitin-like protease family profile" evidence="6">
    <location>
        <begin position="791"/>
        <end position="963"/>
    </location>
</feature>